<dbReference type="PROSITE" id="PS50234">
    <property type="entry name" value="VWFA"/>
    <property type="match status" value="1"/>
</dbReference>
<evidence type="ECO:0000313" key="3">
    <source>
        <dbReference type="EMBL" id="ABJ07066.1"/>
    </source>
</evidence>
<feature type="domain" description="VWFA" evidence="2">
    <location>
        <begin position="37"/>
        <end position="182"/>
    </location>
</feature>
<accession>Q07LW8</accession>
<sequence>MTPAARDIRTWLLAAALIAALAAALTPRLGLRQQVFDIVAVVDITGSMNTRDVGDAGRPISRLAATRNGLDQLVARLPCKSRLGLGVFTERRTLLLFEPVPVCDNFDAITGAIRQIDWRMAWEGDSYIASGLNSAIELGDGLNADLLFFTDGHEAPPLPRSGGAAFEGKPGAVKGLIVGVGSLTKSPIPKFDDSGREIGFYGPNDVPQDNRHGLAPAAAESAAGWHPRNAPFGAMAANGDEHLSSLREPYLRSLAESRGLDYQRLGSDPALLDAVDQALRKRSVTQPTDIGVYPASGALVLLAVLYGMLPLLAAGRSSSRSKPR</sequence>
<dbReference type="InterPro" id="IPR002035">
    <property type="entry name" value="VWF_A"/>
</dbReference>
<dbReference type="InterPro" id="IPR036465">
    <property type="entry name" value="vWFA_dom_sf"/>
</dbReference>
<keyword evidence="1" id="KW-0472">Membrane</keyword>
<dbReference type="KEGG" id="rpe:RPE_3130"/>
<evidence type="ECO:0000259" key="2">
    <source>
        <dbReference type="PROSITE" id="PS50234"/>
    </source>
</evidence>
<name>Q07LW8_RHOP5</name>
<dbReference type="HOGENOM" id="CLU_064961_0_0_5"/>
<dbReference type="SMART" id="SM00327">
    <property type="entry name" value="VWA"/>
    <property type="match status" value="1"/>
</dbReference>
<dbReference type="STRING" id="316055.RPE_3130"/>
<dbReference type="OrthoDB" id="6206554at2"/>
<dbReference type="SUPFAM" id="SSF53300">
    <property type="entry name" value="vWA-like"/>
    <property type="match status" value="1"/>
</dbReference>
<keyword evidence="1" id="KW-0812">Transmembrane</keyword>
<dbReference type="EMBL" id="CP000463">
    <property type="protein sequence ID" value="ABJ07066.1"/>
    <property type="molecule type" value="Genomic_DNA"/>
</dbReference>
<dbReference type="AlphaFoldDB" id="Q07LW8"/>
<dbReference type="Gene3D" id="3.40.50.410">
    <property type="entry name" value="von Willebrand factor, type A domain"/>
    <property type="match status" value="1"/>
</dbReference>
<feature type="transmembrane region" description="Helical" evidence="1">
    <location>
        <begin position="290"/>
        <end position="314"/>
    </location>
</feature>
<protein>
    <submittedName>
        <fullName evidence="3">von Willebrand factor, type A</fullName>
    </submittedName>
</protein>
<reference evidence="3" key="1">
    <citation type="submission" date="2006-09" db="EMBL/GenBank/DDBJ databases">
        <title>Complete sequence of Rhodopseudomonas palustris BisA53.</title>
        <authorList>
            <consortium name="US DOE Joint Genome Institute"/>
            <person name="Copeland A."/>
            <person name="Lucas S."/>
            <person name="Lapidus A."/>
            <person name="Barry K."/>
            <person name="Detter J.C."/>
            <person name="Glavina del Rio T."/>
            <person name="Hammon N."/>
            <person name="Israni S."/>
            <person name="Dalin E."/>
            <person name="Tice H."/>
            <person name="Pitluck S."/>
            <person name="Chain P."/>
            <person name="Malfatti S."/>
            <person name="Shin M."/>
            <person name="Vergez L."/>
            <person name="Schmutz J."/>
            <person name="Larimer F."/>
            <person name="Land M."/>
            <person name="Hauser L."/>
            <person name="Pelletier D.A."/>
            <person name="Kyrpides N."/>
            <person name="Kim E."/>
            <person name="Harwood C.S."/>
            <person name="Oda Y."/>
            <person name="Richardson P."/>
        </authorList>
    </citation>
    <scope>NUCLEOTIDE SEQUENCE [LARGE SCALE GENOMIC DNA]</scope>
    <source>
        <strain evidence="3">BisA53</strain>
    </source>
</reference>
<dbReference type="eggNOG" id="COG2304">
    <property type="taxonomic scope" value="Bacteria"/>
</dbReference>
<gene>
    <name evidence="3" type="ordered locus">RPE_3130</name>
</gene>
<dbReference type="Pfam" id="PF13519">
    <property type="entry name" value="VWA_2"/>
    <property type="match status" value="1"/>
</dbReference>
<proteinExistence type="predicted"/>
<keyword evidence="1" id="KW-1133">Transmembrane helix</keyword>
<dbReference type="CDD" id="cd00198">
    <property type="entry name" value="vWFA"/>
    <property type="match status" value="1"/>
</dbReference>
<organism evidence="3">
    <name type="scientific">Rhodopseudomonas palustris (strain BisA53)</name>
    <dbReference type="NCBI Taxonomy" id="316055"/>
    <lineage>
        <taxon>Bacteria</taxon>
        <taxon>Pseudomonadati</taxon>
        <taxon>Pseudomonadota</taxon>
        <taxon>Alphaproteobacteria</taxon>
        <taxon>Hyphomicrobiales</taxon>
        <taxon>Nitrobacteraceae</taxon>
        <taxon>Rhodopseudomonas</taxon>
    </lineage>
</organism>
<evidence type="ECO:0000256" key="1">
    <source>
        <dbReference type="SAM" id="Phobius"/>
    </source>
</evidence>